<proteinExistence type="inferred from homology"/>
<dbReference type="InterPro" id="IPR033985">
    <property type="entry name" value="SusD-like_N"/>
</dbReference>
<evidence type="ECO:0000256" key="4">
    <source>
        <dbReference type="ARBA" id="ARBA00023136"/>
    </source>
</evidence>
<accession>A0A2T7BCG3</accession>
<dbReference type="InterPro" id="IPR012944">
    <property type="entry name" value="SusD_RagB_dom"/>
</dbReference>
<dbReference type="CDD" id="cd08977">
    <property type="entry name" value="SusD"/>
    <property type="match status" value="1"/>
</dbReference>
<keyword evidence="3 6" id="KW-0732">Signal</keyword>
<comment type="caution">
    <text evidence="9">The sequence shown here is derived from an EMBL/GenBank/DDBJ whole genome shotgun (WGS) entry which is preliminary data.</text>
</comment>
<reference evidence="9 10" key="1">
    <citation type="submission" date="2018-04" db="EMBL/GenBank/DDBJ databases">
        <title>Chitinophaga fuyangensis sp. nov., isolated from soil in a chemical factory.</title>
        <authorList>
            <person name="Chen K."/>
        </authorList>
    </citation>
    <scope>NUCLEOTIDE SEQUENCE [LARGE SCALE GENOMIC DNA]</scope>
    <source>
        <strain evidence="9 10">LY-1</strain>
    </source>
</reference>
<keyword evidence="4" id="KW-0472">Membrane</keyword>
<dbReference type="Gene3D" id="1.25.40.390">
    <property type="match status" value="1"/>
</dbReference>
<keyword evidence="5" id="KW-0998">Cell outer membrane</keyword>
<dbReference type="RefSeq" id="WP_108688512.1">
    <property type="nucleotide sequence ID" value="NZ_QCYK01000003.1"/>
</dbReference>
<evidence type="ECO:0000259" key="8">
    <source>
        <dbReference type="Pfam" id="PF14322"/>
    </source>
</evidence>
<dbReference type="AlphaFoldDB" id="A0A2T7BCG3"/>
<organism evidence="9 10">
    <name type="scientific">Chitinophaga parva</name>
    <dbReference type="NCBI Taxonomy" id="2169414"/>
    <lineage>
        <taxon>Bacteria</taxon>
        <taxon>Pseudomonadati</taxon>
        <taxon>Bacteroidota</taxon>
        <taxon>Chitinophagia</taxon>
        <taxon>Chitinophagales</taxon>
        <taxon>Chitinophagaceae</taxon>
        <taxon>Chitinophaga</taxon>
    </lineage>
</organism>
<name>A0A2T7BCG3_9BACT</name>
<dbReference type="SUPFAM" id="SSF48452">
    <property type="entry name" value="TPR-like"/>
    <property type="match status" value="1"/>
</dbReference>
<dbReference type="Pfam" id="PF14322">
    <property type="entry name" value="SusD-like_3"/>
    <property type="match status" value="1"/>
</dbReference>
<dbReference type="EMBL" id="QCYK01000003">
    <property type="protein sequence ID" value="PUZ22767.1"/>
    <property type="molecule type" value="Genomic_DNA"/>
</dbReference>
<dbReference type="GO" id="GO:0009279">
    <property type="term" value="C:cell outer membrane"/>
    <property type="evidence" value="ECO:0007669"/>
    <property type="project" value="UniProtKB-SubCell"/>
</dbReference>
<dbReference type="Pfam" id="PF07980">
    <property type="entry name" value="SusD_RagB"/>
    <property type="match status" value="1"/>
</dbReference>
<evidence type="ECO:0000313" key="9">
    <source>
        <dbReference type="EMBL" id="PUZ22767.1"/>
    </source>
</evidence>
<evidence type="ECO:0000256" key="1">
    <source>
        <dbReference type="ARBA" id="ARBA00004442"/>
    </source>
</evidence>
<keyword evidence="10" id="KW-1185">Reference proteome</keyword>
<comment type="similarity">
    <text evidence="2">Belongs to the SusD family.</text>
</comment>
<gene>
    <name evidence="9" type="ORF">DCC81_20280</name>
</gene>
<dbReference type="PROSITE" id="PS51257">
    <property type="entry name" value="PROKAR_LIPOPROTEIN"/>
    <property type="match status" value="1"/>
</dbReference>
<evidence type="ECO:0000256" key="2">
    <source>
        <dbReference type="ARBA" id="ARBA00006275"/>
    </source>
</evidence>
<evidence type="ECO:0000256" key="6">
    <source>
        <dbReference type="SAM" id="SignalP"/>
    </source>
</evidence>
<feature type="domain" description="SusD-like N-terminal" evidence="8">
    <location>
        <begin position="102"/>
        <end position="230"/>
    </location>
</feature>
<protein>
    <submittedName>
        <fullName evidence="9">RagB/SusD family nutrient uptake outer membrane protein</fullName>
    </submittedName>
</protein>
<evidence type="ECO:0000259" key="7">
    <source>
        <dbReference type="Pfam" id="PF07980"/>
    </source>
</evidence>
<evidence type="ECO:0000313" key="10">
    <source>
        <dbReference type="Proteomes" id="UP000244450"/>
    </source>
</evidence>
<evidence type="ECO:0000256" key="3">
    <source>
        <dbReference type="ARBA" id="ARBA00022729"/>
    </source>
</evidence>
<sequence length="486" mass="53343">MKRFTAHTTKLLLGALVMAAMGSCKKYLQIPLPVDQIAGNGAYVSDASAGAASTGNFANMYTMLQFNGPESIPFRTAGYIDDLRNLFTTNPQNQAFYLNDLAGTNVGQWGSLYNQIWRINTTLEGLNSTTAAIEHKNQWLGETYFLRAWMYFHLANLYGDLPLATTSDLQTNNHLSRSPKADVYKQIIADLLKAQSLLPDNYSDGYGLPTTARVRPNKLAATALLARAYLYNEDWANAEAQATTVINATGTYHLEALDSVFLVGSRESVWELALMSIPGATVNTTYDFAQYNNSTPATMQPGETPFKYGISYVASDELVAAFESGDNRFSHWLRPAIAPAGGSNPADTFYLINKYRSATPGPENSVQLRFAEQYLIRAEARAHLGNNLAGAQADLNTVRNRAGLGNTNASGAALLTAILQERRVEYFTEGGQRFFDLKRSGTIDNVMTAVAEKRGGTWASFKALWPLPSNDLIQDLNLHQNTGYQN</sequence>
<dbReference type="Proteomes" id="UP000244450">
    <property type="component" value="Unassembled WGS sequence"/>
</dbReference>
<feature type="chain" id="PRO_5015414246" evidence="6">
    <location>
        <begin position="20"/>
        <end position="486"/>
    </location>
</feature>
<feature type="domain" description="RagB/SusD" evidence="7">
    <location>
        <begin position="347"/>
        <end position="484"/>
    </location>
</feature>
<evidence type="ECO:0000256" key="5">
    <source>
        <dbReference type="ARBA" id="ARBA00023237"/>
    </source>
</evidence>
<feature type="signal peptide" evidence="6">
    <location>
        <begin position="1"/>
        <end position="19"/>
    </location>
</feature>
<comment type="subcellular location">
    <subcellularLocation>
        <location evidence="1">Cell outer membrane</location>
    </subcellularLocation>
</comment>
<dbReference type="OrthoDB" id="625727at2"/>
<dbReference type="InterPro" id="IPR011990">
    <property type="entry name" value="TPR-like_helical_dom_sf"/>
</dbReference>